<keyword evidence="6" id="KW-0325">Glycoprotein</keyword>
<dbReference type="GO" id="GO:0005164">
    <property type="term" value="F:tumor necrosis factor receptor binding"/>
    <property type="evidence" value="ECO:0007669"/>
    <property type="project" value="InterPro"/>
</dbReference>
<feature type="compositionally biased region" description="Basic residues" evidence="7">
    <location>
        <begin position="1"/>
        <end position="11"/>
    </location>
</feature>
<dbReference type="RefSeq" id="XP_025050122.1">
    <property type="nucleotide sequence ID" value="XM_025194337.1"/>
</dbReference>
<keyword evidence="9" id="KW-1185">Reference proteome</keyword>
<accession>A0A3Q0FS58</accession>
<feature type="region of interest" description="Disordered" evidence="7">
    <location>
        <begin position="1"/>
        <end position="62"/>
    </location>
</feature>
<proteinExistence type="inferred from homology"/>
<dbReference type="Gene3D" id="2.60.120.40">
    <property type="match status" value="1"/>
</dbReference>
<feature type="region of interest" description="Disordered" evidence="7">
    <location>
        <begin position="175"/>
        <end position="195"/>
    </location>
</feature>
<evidence type="ECO:0000256" key="6">
    <source>
        <dbReference type="ARBA" id="ARBA00023180"/>
    </source>
</evidence>
<dbReference type="InterPro" id="IPR021184">
    <property type="entry name" value="TNF_CS"/>
</dbReference>
<reference evidence="10" key="1">
    <citation type="submission" date="2025-08" db="UniProtKB">
        <authorList>
            <consortium name="RefSeq"/>
        </authorList>
    </citation>
    <scope>IDENTIFICATION</scope>
</reference>
<dbReference type="GO" id="GO:0006955">
    <property type="term" value="P:immune response"/>
    <property type="evidence" value="ECO:0007669"/>
    <property type="project" value="InterPro"/>
</dbReference>
<sequence>MDQAGTRRHRRTGESSAPGSGWGHWEPEPLGSLQAGGVPAHVSPLPTATKGKRPRPRKSTPTPLYAAHYKVQPADGQTGIYTGNWDGVGSQGSPDTWVLFQLGQPLGWEGGAVPVPPLTPWCPPSPIAGPDGTIRGWAETWLNASSPLRYDEARGIFTVTHGGLYYVYAQVSPRSRRQLERPSPSPGPRHQHRQRTALHLVPSHCSTNAEGDVTELWWAPALGQGHGLELSGSIVTVRQAGLYLVYSQVLFHDPTFTMGQVLWRLPPGGQGPGQILLRCVQSMPGQREQAYNSCYSGGAFHLQRGEGLRLAGPRANASLDLTPHGTFLGLVRL</sequence>
<dbReference type="GeneID" id="102376004"/>
<feature type="domain" description="THD" evidence="8">
    <location>
        <begin position="196"/>
        <end position="333"/>
    </location>
</feature>
<comment type="similarity">
    <text evidence="2">Belongs to the tumor necrosis factor family.</text>
</comment>
<keyword evidence="4" id="KW-0964">Secreted</keyword>
<gene>
    <name evidence="10" type="primary">LOC102376004</name>
</gene>
<dbReference type="PROSITE" id="PS00251">
    <property type="entry name" value="THD_1"/>
    <property type="match status" value="1"/>
</dbReference>
<dbReference type="AlphaFoldDB" id="A0A3Q0FS58"/>
<evidence type="ECO:0000256" key="5">
    <source>
        <dbReference type="ARBA" id="ARBA00023157"/>
    </source>
</evidence>
<dbReference type="InterPro" id="IPR006052">
    <property type="entry name" value="TNF_dom"/>
</dbReference>
<dbReference type="GO" id="GO:0005615">
    <property type="term" value="C:extracellular space"/>
    <property type="evidence" value="ECO:0007669"/>
    <property type="project" value="UniProtKB-KW"/>
</dbReference>
<evidence type="ECO:0000256" key="2">
    <source>
        <dbReference type="ARBA" id="ARBA00008670"/>
    </source>
</evidence>
<evidence type="ECO:0000256" key="4">
    <source>
        <dbReference type="ARBA" id="ARBA00022525"/>
    </source>
</evidence>
<evidence type="ECO:0000313" key="10">
    <source>
        <dbReference type="RefSeq" id="XP_025050122.1"/>
    </source>
</evidence>
<evidence type="ECO:0000256" key="1">
    <source>
        <dbReference type="ARBA" id="ARBA00004613"/>
    </source>
</evidence>
<evidence type="ECO:0000259" key="8">
    <source>
        <dbReference type="PROSITE" id="PS50049"/>
    </source>
</evidence>
<evidence type="ECO:0000256" key="7">
    <source>
        <dbReference type="SAM" id="MobiDB-lite"/>
    </source>
</evidence>
<keyword evidence="3" id="KW-0202">Cytokine</keyword>
<dbReference type="STRING" id="38654.A0A3Q0FS58"/>
<dbReference type="SUPFAM" id="SSF49842">
    <property type="entry name" value="TNF-like"/>
    <property type="match status" value="2"/>
</dbReference>
<dbReference type="InterPro" id="IPR051748">
    <property type="entry name" value="TNF_Ligand_Superfamily"/>
</dbReference>
<keyword evidence="5" id="KW-1015">Disulfide bond</keyword>
<dbReference type="GO" id="GO:0016020">
    <property type="term" value="C:membrane"/>
    <property type="evidence" value="ECO:0007669"/>
    <property type="project" value="InterPro"/>
</dbReference>
<dbReference type="PANTHER" id="PTHR15151:SF12">
    <property type="entry name" value="TUMOR NECROSIS FACTOR LIGAND SUPERFAMILY MEMBER 13"/>
    <property type="match status" value="1"/>
</dbReference>
<name>A0A3Q0FS58_ALLSI</name>
<dbReference type="Proteomes" id="UP000189705">
    <property type="component" value="Unplaced"/>
</dbReference>
<dbReference type="CDD" id="cd00184">
    <property type="entry name" value="TNF"/>
    <property type="match status" value="1"/>
</dbReference>
<evidence type="ECO:0000313" key="9">
    <source>
        <dbReference type="Proteomes" id="UP000189705"/>
    </source>
</evidence>
<dbReference type="InParanoid" id="A0A3Q0FS58"/>
<evidence type="ECO:0000256" key="3">
    <source>
        <dbReference type="ARBA" id="ARBA00022514"/>
    </source>
</evidence>
<dbReference type="SMART" id="SM00207">
    <property type="entry name" value="TNF"/>
    <property type="match status" value="1"/>
</dbReference>
<organism evidence="9 10">
    <name type="scientific">Alligator sinensis</name>
    <name type="common">Chinese alligator</name>
    <dbReference type="NCBI Taxonomy" id="38654"/>
    <lineage>
        <taxon>Eukaryota</taxon>
        <taxon>Metazoa</taxon>
        <taxon>Chordata</taxon>
        <taxon>Craniata</taxon>
        <taxon>Vertebrata</taxon>
        <taxon>Euteleostomi</taxon>
        <taxon>Archelosauria</taxon>
        <taxon>Archosauria</taxon>
        <taxon>Crocodylia</taxon>
        <taxon>Alligatoridae</taxon>
        <taxon>Alligatorinae</taxon>
        <taxon>Alligator</taxon>
    </lineage>
</organism>
<protein>
    <submittedName>
        <fullName evidence="10">Tumor necrosis factor-like isoform X1</fullName>
    </submittedName>
</protein>
<dbReference type="InterPro" id="IPR008983">
    <property type="entry name" value="Tumour_necrosis_fac-like_dom"/>
</dbReference>
<comment type="subcellular location">
    <subcellularLocation>
        <location evidence="1">Secreted</location>
    </subcellularLocation>
</comment>
<dbReference type="Pfam" id="PF00229">
    <property type="entry name" value="TNF"/>
    <property type="match status" value="1"/>
</dbReference>
<dbReference type="PANTHER" id="PTHR15151">
    <property type="entry name" value="PROTEIN EIGER"/>
    <property type="match status" value="1"/>
</dbReference>
<dbReference type="GO" id="GO:0005125">
    <property type="term" value="F:cytokine activity"/>
    <property type="evidence" value="ECO:0007669"/>
    <property type="project" value="UniProtKB-KW"/>
</dbReference>
<dbReference type="PROSITE" id="PS50049">
    <property type="entry name" value="THD_2"/>
    <property type="match status" value="1"/>
</dbReference>